<dbReference type="InterPro" id="IPR007582">
    <property type="entry name" value="TFIID_NTD2"/>
</dbReference>
<evidence type="ECO:0000256" key="15">
    <source>
        <dbReference type="ARBA" id="ARBA00067506"/>
    </source>
</evidence>
<dbReference type="Gene3D" id="3.30.2160.10">
    <property type="entry name" value="Hect, E3 ligase catalytic domain"/>
    <property type="match status" value="1"/>
</dbReference>
<dbReference type="SUPFAM" id="SSF160897">
    <property type="entry name" value="Taf5 N-terminal domain-like"/>
    <property type="match status" value="1"/>
</dbReference>
<keyword evidence="10" id="KW-0832">Ubl conjugation</keyword>
<evidence type="ECO:0000256" key="1">
    <source>
        <dbReference type="ARBA" id="ARBA00000885"/>
    </source>
</evidence>
<dbReference type="Gene3D" id="3.90.1750.10">
    <property type="entry name" value="Hect, E3 ligase catalytic domains"/>
    <property type="match status" value="1"/>
</dbReference>
<evidence type="ECO:0000256" key="12">
    <source>
        <dbReference type="ARBA" id="ARBA00023163"/>
    </source>
</evidence>
<dbReference type="Pfam" id="PF00400">
    <property type="entry name" value="WD40"/>
    <property type="match status" value="5"/>
</dbReference>
<dbReference type="InterPro" id="IPR000569">
    <property type="entry name" value="HECT_dom"/>
</dbReference>
<evidence type="ECO:0000256" key="4">
    <source>
        <dbReference type="ARBA" id="ARBA00012485"/>
    </source>
</evidence>
<dbReference type="SMART" id="SM00119">
    <property type="entry name" value="HECTc"/>
    <property type="match status" value="1"/>
</dbReference>
<evidence type="ECO:0000256" key="20">
    <source>
        <dbReference type="SAM" id="MobiDB-lite"/>
    </source>
</evidence>
<dbReference type="GO" id="GO:0005634">
    <property type="term" value="C:nucleus"/>
    <property type="evidence" value="ECO:0007669"/>
    <property type="project" value="UniProtKB-ARBA"/>
</dbReference>
<dbReference type="Pfam" id="PF04494">
    <property type="entry name" value="TFIID_NTD2"/>
    <property type="match status" value="1"/>
</dbReference>
<feature type="repeat" description="WD" evidence="19">
    <location>
        <begin position="505"/>
        <end position="546"/>
    </location>
</feature>
<comment type="caution">
    <text evidence="22">The sequence shown here is derived from an EMBL/GenBank/DDBJ whole genome shotgun (WGS) entry which is preliminary data.</text>
</comment>
<accession>A0ABD1ZT97</accession>
<dbReference type="FunFam" id="3.30.2160.10:FF:000002">
    <property type="entry name" value="Putative Ubiquitin-protein ligase E3C"/>
    <property type="match status" value="1"/>
</dbReference>
<dbReference type="CDD" id="cd08044">
    <property type="entry name" value="TAF5_NTD2"/>
    <property type="match status" value="1"/>
</dbReference>
<dbReference type="PROSITE" id="PS50096">
    <property type="entry name" value="IQ"/>
    <property type="match status" value="1"/>
</dbReference>
<comment type="pathway">
    <text evidence="2">Protein modification; protein ubiquitination.</text>
</comment>
<evidence type="ECO:0000256" key="19">
    <source>
        <dbReference type="PROSITE-ProRule" id="PRU00221"/>
    </source>
</evidence>
<feature type="active site" description="Glycyl thioester intermediate" evidence="18">
    <location>
        <position position="1568"/>
    </location>
</feature>
<evidence type="ECO:0000256" key="3">
    <source>
        <dbReference type="ARBA" id="ARBA00009435"/>
    </source>
</evidence>
<dbReference type="SUPFAM" id="SSF56204">
    <property type="entry name" value="Hect, E3 ligase catalytic domain"/>
    <property type="match status" value="1"/>
</dbReference>
<comment type="subunit">
    <text evidence="14">Interacts with 26S proteasomes. Interacts (via the HECT domain) with UBE2D1 and, less efficiently, with UBE2L3.</text>
</comment>
<keyword evidence="12" id="KW-0804">Transcription</keyword>
<dbReference type="Gene3D" id="1.25.40.500">
    <property type="entry name" value="TFIID subunit TAF5, NTD2 domain"/>
    <property type="match status" value="1"/>
</dbReference>
<dbReference type="GO" id="GO:0016874">
    <property type="term" value="F:ligase activity"/>
    <property type="evidence" value="ECO:0007669"/>
    <property type="project" value="UniProtKB-KW"/>
</dbReference>
<dbReference type="InterPro" id="IPR020472">
    <property type="entry name" value="WD40_PAC1"/>
</dbReference>
<dbReference type="PROSITE" id="PS00678">
    <property type="entry name" value="WD_REPEATS_1"/>
    <property type="match status" value="1"/>
</dbReference>
<dbReference type="CDD" id="cd00078">
    <property type="entry name" value="HECTc"/>
    <property type="match status" value="1"/>
</dbReference>
<dbReference type="GO" id="GO:0009966">
    <property type="term" value="P:regulation of signal transduction"/>
    <property type="evidence" value="ECO:0007669"/>
    <property type="project" value="UniProtKB-ARBA"/>
</dbReference>
<dbReference type="Proteomes" id="UP001607302">
    <property type="component" value="Unassembled WGS sequence"/>
</dbReference>
<dbReference type="SUPFAM" id="SSF50978">
    <property type="entry name" value="WD40 repeat-like"/>
    <property type="match status" value="1"/>
</dbReference>
<gene>
    <name evidence="22" type="ORF">V1478_018624</name>
</gene>
<feature type="repeat" description="WD" evidence="19">
    <location>
        <begin position="463"/>
        <end position="504"/>
    </location>
</feature>
<dbReference type="Gene3D" id="3.30.2410.10">
    <property type="entry name" value="Hect, E3 ligase catalytic domain"/>
    <property type="match status" value="1"/>
</dbReference>
<feature type="repeat" description="WD" evidence="19">
    <location>
        <begin position="381"/>
        <end position="415"/>
    </location>
</feature>
<organism evidence="22 23">
    <name type="scientific">Vespula squamosa</name>
    <name type="common">Southern yellow jacket</name>
    <name type="synonym">Wasp</name>
    <dbReference type="NCBI Taxonomy" id="30214"/>
    <lineage>
        <taxon>Eukaryota</taxon>
        <taxon>Metazoa</taxon>
        <taxon>Ecdysozoa</taxon>
        <taxon>Arthropoda</taxon>
        <taxon>Hexapoda</taxon>
        <taxon>Insecta</taxon>
        <taxon>Pterygota</taxon>
        <taxon>Neoptera</taxon>
        <taxon>Endopterygota</taxon>
        <taxon>Hymenoptera</taxon>
        <taxon>Apocrita</taxon>
        <taxon>Aculeata</taxon>
        <taxon>Vespoidea</taxon>
        <taxon>Vespidae</taxon>
        <taxon>Vespinae</taxon>
        <taxon>Vespula</taxon>
    </lineage>
</organism>
<dbReference type="InterPro" id="IPR001680">
    <property type="entry name" value="WD40_rpt"/>
</dbReference>
<comment type="similarity">
    <text evidence="3">Belongs to the WD repeat TAF5 family.</text>
</comment>
<dbReference type="Gene3D" id="2.130.10.10">
    <property type="entry name" value="YVTN repeat-like/Quinoprotein amine dehydrogenase"/>
    <property type="match status" value="2"/>
</dbReference>
<evidence type="ECO:0000256" key="2">
    <source>
        <dbReference type="ARBA" id="ARBA00004906"/>
    </source>
</evidence>
<evidence type="ECO:0000313" key="23">
    <source>
        <dbReference type="Proteomes" id="UP001607302"/>
    </source>
</evidence>
<dbReference type="PRINTS" id="PR00320">
    <property type="entry name" value="GPROTEINBRPT"/>
</dbReference>
<dbReference type="InterPro" id="IPR015943">
    <property type="entry name" value="WD40/YVTN_repeat-like_dom_sf"/>
</dbReference>
<evidence type="ECO:0000256" key="9">
    <source>
        <dbReference type="ARBA" id="ARBA00022786"/>
    </source>
</evidence>
<feature type="region of interest" description="Disordered" evidence="20">
    <location>
        <begin position="207"/>
        <end position="235"/>
    </location>
</feature>
<proteinExistence type="inferred from homology"/>
<keyword evidence="7" id="KW-0808">Transferase</keyword>
<keyword evidence="9 18" id="KW-0833">Ubl conjugation pathway</keyword>
<reference evidence="22 23" key="1">
    <citation type="journal article" date="2024" name="Ann. Entomol. Soc. Am.">
        <title>Genomic analyses of the southern and eastern yellowjacket wasps (Hymenoptera: Vespidae) reveal evolutionary signatures of social life.</title>
        <authorList>
            <person name="Catto M.A."/>
            <person name="Caine P.B."/>
            <person name="Orr S.E."/>
            <person name="Hunt B.G."/>
            <person name="Goodisman M.A.D."/>
        </authorList>
    </citation>
    <scope>NUCLEOTIDE SEQUENCE [LARGE SCALE GENOMIC DNA]</scope>
    <source>
        <strain evidence="22">233</strain>
        <tissue evidence="22">Head and thorax</tissue>
    </source>
</reference>
<evidence type="ECO:0000259" key="21">
    <source>
        <dbReference type="PROSITE" id="PS50237"/>
    </source>
</evidence>
<comment type="catalytic activity">
    <reaction evidence="1">
        <text>S-ubiquitinyl-[E2 ubiquitin-conjugating enzyme]-L-cysteine + [acceptor protein]-L-lysine = [E2 ubiquitin-conjugating enzyme]-L-cysteine + N(6)-ubiquitinyl-[acceptor protein]-L-lysine.</text>
        <dbReference type="EC" id="2.3.2.26"/>
    </reaction>
</comment>
<feature type="repeat" description="WD" evidence="19">
    <location>
        <begin position="339"/>
        <end position="380"/>
    </location>
</feature>
<dbReference type="EC" id="2.3.2.26" evidence="4"/>
<evidence type="ECO:0000256" key="13">
    <source>
        <dbReference type="ARBA" id="ARBA00061050"/>
    </source>
</evidence>
<dbReference type="CDD" id="cd00200">
    <property type="entry name" value="WD40"/>
    <property type="match status" value="1"/>
</dbReference>
<evidence type="ECO:0000256" key="7">
    <source>
        <dbReference type="ARBA" id="ARBA00022679"/>
    </source>
</evidence>
<evidence type="ECO:0000256" key="8">
    <source>
        <dbReference type="ARBA" id="ARBA00022737"/>
    </source>
</evidence>
<dbReference type="PROSITE" id="PS50294">
    <property type="entry name" value="WD_REPEATS_REGION"/>
    <property type="match status" value="5"/>
</dbReference>
<evidence type="ECO:0000256" key="5">
    <source>
        <dbReference type="ARBA" id="ARBA00022499"/>
    </source>
</evidence>
<evidence type="ECO:0000256" key="6">
    <source>
        <dbReference type="ARBA" id="ARBA00022574"/>
    </source>
</evidence>
<sequence>MKMKRSKSEIINATVESYLKRRHYQQAGEFLCKPDQSICQTGDEVTLSATVKWGISRDNSIVFSAITIDTAAADQAYERLKMWVNVILNDKLKTELKGLLYPVFCHLYLEMLHAGNRQAAVQFLKSHQGEFISETEKSFLEELSSVFSIQDIELKPLVNAFRTRKYKVDMSDVAHICLQQFLRKHGHITLMQIINTHVTIIKKVDSAPMDTDSSESRGQRSEIGINGHIEQPCGTGVDREMRELQEAIRLIQNNTWQPLRMFTVNNAIENASCGMVACNLDKVAVGFSTAEIRLWGTSETVLVKPDFREPSISLARSVPPWNQFSENNLFRDEAGAVVLRGHTDVIHDMRFIPNADLLLTVSSDKNMRVWRLEDYTCAAIYNGHNYPIWCMDTSIFNLYIATGSHDRTAKLWSLDRKFPLRIFAGHFLDSIKFHPNARYLATGSADKTIRLWDKDDANLLRVYVGAQSTIYSLAFSPDGKYLAAAGDDKSIAIWDLATNSLLTELKGHQDTVMNVDWSLDGQYIASASADGIVRLWSTQDNILVSNNFEGDYRRKPQQNLSGASKRDEKAIFLQHAQLERLKRQQQRKRHDAAVKIQAHIRSFVIRKINRMHVRSEFDKVQQAIGQRSLNLEELLSQCRKLLFFYNRSLDANRLILILQHFLKHQQEIKLRCSHSAEWLWRLRWILRICMQYNSEISIGGAYSLAIPLRTMEVFTDEEVTEKMFHKNNDLYFENIFIYLIKHRYFEQLRTLIDEKVPPMLQSSSVAPTPISKCLLNMLLRPLQLVSYLERRNGNYILILQEFCKNILSPKLSSAIKMFIIPALAEFPEFPYIQLINCINPSGIEPTLSLLYSILSLESKQVMLSKFKTTPISYLQILASMSSAIIPAEIITDDHIEDMEDSDSEYNTSMLDFEEGDTLQECIDMLNEQQHVYRILQILDQGQDLTILQPLCELCHNLLIHNKLATHKYKLLYMLAFKPEFLKYLWTALLSVYQASVFGGAAPLLQVISRGIPLSAEDSKKIVPLLDVFCSLFSLLIATLHDSEFFIQESDQISNDNTQQAMPFTTTELVTLSIHLKEVCLGLVELAFPDTRPTIGEDYKNALGSSCTIRTPLITHIRTHLFKVTVGLLRQLHTRNLRRPFCPPDHWITSNIVIPVDKPQDFTFRRRRLRGYVPFQGLRGLTREDLKEGPPLSAKEVRTLTLLREMPFVIPFNDRVVVFQSLIYHDKTEQQGEFTHFAQKPSIQITVRRNYLYEDAFEKLSPENEPELRLKMRVQFVNTAGLEESGVDGGGLFREFLSELLKTSFDPNRGFFKHTKDNMLYPNPTVHLLMDDFPKHYYFIGRILGKALYENLLVELPFAEFFLSKIVGLQSDVDAHHLASLDPIMYTNLLSLKSYKGDVTDLELDFTVLSDELGEKRIDELKPSGANIPVTNHNRIEYIHLMADYKLNKQIRAQCYAFKQGIGSVVPLEWLQMFNNKELQVLISGAQIPVDVNDLKLHTNYTGGYTPDHPTITAFWKVVNEFNDQQKSKLLKFVTSCSRPPLLGFKELDPPFCIQHAGSVDRLPTSSTCMNLLKLPDFPNEKTLREKLLYAIEAGAGFELS</sequence>
<dbReference type="PROSITE" id="PS50237">
    <property type="entry name" value="HECT"/>
    <property type="match status" value="1"/>
</dbReference>
<name>A0ABD1ZT97_VESSQ</name>
<dbReference type="InterPro" id="IPR019775">
    <property type="entry name" value="WD40_repeat_CS"/>
</dbReference>
<feature type="repeat" description="WD" evidence="19">
    <location>
        <begin position="428"/>
        <end position="462"/>
    </location>
</feature>
<protein>
    <recommendedName>
        <fullName evidence="15">Ubiquitin-protein ligase E3C</fullName>
        <ecNumber evidence="4">2.3.2.26</ecNumber>
    </recommendedName>
    <alternativeName>
        <fullName evidence="16">HECT-type ubiquitin transferase E3C</fullName>
    </alternativeName>
    <alternativeName>
        <fullName evidence="17">RTA-associated ubiquitin ligase</fullName>
    </alternativeName>
</protein>
<evidence type="ECO:0000256" key="11">
    <source>
        <dbReference type="ARBA" id="ARBA00023015"/>
    </source>
</evidence>
<dbReference type="InterPro" id="IPR035983">
    <property type="entry name" value="Hect_E3_ubiquitin_ligase"/>
</dbReference>
<dbReference type="FunFam" id="3.90.1750.10:FF:000014">
    <property type="entry name" value="Putative Ubiquitin-protein ligase E3C"/>
    <property type="match status" value="1"/>
</dbReference>
<dbReference type="PROSITE" id="PS50082">
    <property type="entry name" value="WD_REPEATS_2"/>
    <property type="match status" value="5"/>
</dbReference>
<evidence type="ECO:0000256" key="10">
    <source>
        <dbReference type="ARBA" id="ARBA00022843"/>
    </source>
</evidence>
<evidence type="ECO:0000256" key="16">
    <source>
        <dbReference type="ARBA" id="ARBA00077269"/>
    </source>
</evidence>
<keyword evidence="22" id="KW-0436">Ligase</keyword>
<evidence type="ECO:0000256" key="18">
    <source>
        <dbReference type="PROSITE-ProRule" id="PRU00104"/>
    </source>
</evidence>
<dbReference type="FunFam" id="3.30.2410.10:FF:000011">
    <property type="entry name" value="Putative Ubiquitin-protein ligase E3C"/>
    <property type="match status" value="1"/>
</dbReference>
<feature type="domain" description="HECT" evidence="21">
    <location>
        <begin position="1263"/>
        <end position="1600"/>
    </location>
</feature>
<dbReference type="EMBL" id="JAUDFV010000173">
    <property type="protein sequence ID" value="KAL2711603.1"/>
    <property type="molecule type" value="Genomic_DNA"/>
</dbReference>
<dbReference type="PANTHER" id="PTHR45700:SF2">
    <property type="entry name" value="UBIQUITIN-PROTEIN LIGASE E3C"/>
    <property type="match status" value="1"/>
</dbReference>
<dbReference type="SMART" id="SM00320">
    <property type="entry name" value="WD40"/>
    <property type="match status" value="5"/>
</dbReference>
<evidence type="ECO:0000313" key="22">
    <source>
        <dbReference type="EMBL" id="KAL2711603.1"/>
    </source>
</evidence>
<dbReference type="Pfam" id="PF00632">
    <property type="entry name" value="HECT"/>
    <property type="match status" value="1"/>
</dbReference>
<evidence type="ECO:0000256" key="17">
    <source>
        <dbReference type="ARBA" id="ARBA00081642"/>
    </source>
</evidence>
<evidence type="ECO:0000256" key="14">
    <source>
        <dbReference type="ARBA" id="ARBA00063372"/>
    </source>
</evidence>
<comment type="similarity">
    <text evidence="13">Belongs to the UBE3C family.</text>
</comment>
<dbReference type="InterPro" id="IPR044611">
    <property type="entry name" value="E3A/B/C-like"/>
</dbReference>
<dbReference type="GO" id="GO:0061630">
    <property type="term" value="F:ubiquitin protein ligase activity"/>
    <property type="evidence" value="ECO:0007669"/>
    <property type="project" value="UniProtKB-EC"/>
</dbReference>
<dbReference type="InterPro" id="IPR036322">
    <property type="entry name" value="WD40_repeat_dom_sf"/>
</dbReference>
<dbReference type="InterPro" id="IPR037264">
    <property type="entry name" value="TFIID_NTD2_sf"/>
</dbReference>
<dbReference type="CDD" id="cd23767">
    <property type="entry name" value="IQCD"/>
    <property type="match status" value="1"/>
</dbReference>
<keyword evidence="23" id="KW-1185">Reference proteome</keyword>
<keyword evidence="8" id="KW-0677">Repeat</keyword>
<keyword evidence="5" id="KW-1017">Isopeptide bond</keyword>
<keyword evidence="11" id="KW-0805">Transcription regulation</keyword>
<dbReference type="PANTHER" id="PTHR45700">
    <property type="entry name" value="UBIQUITIN-PROTEIN LIGASE E3C"/>
    <property type="match status" value="1"/>
</dbReference>
<keyword evidence="6 19" id="KW-0853">WD repeat</keyword>